<dbReference type="OrthoDB" id="9785724at2"/>
<proteinExistence type="inferred from homology"/>
<feature type="domain" description="Isochorismatase-like" evidence="3">
    <location>
        <begin position="2"/>
        <end position="139"/>
    </location>
</feature>
<dbReference type="STRING" id="1450648.CLORY_42400"/>
<gene>
    <name evidence="4" type="primary">sttH</name>
    <name evidence="4" type="ORF">CLORY_42400</name>
</gene>
<dbReference type="EMBL" id="MZGV01000093">
    <property type="protein sequence ID" value="OPJ56637.1"/>
    <property type="molecule type" value="Genomic_DNA"/>
</dbReference>
<comment type="caution">
    <text evidence="4">The sequence shown here is derived from an EMBL/GenBank/DDBJ whole genome shotgun (WGS) entry which is preliminary data.</text>
</comment>
<dbReference type="PANTHER" id="PTHR43540">
    <property type="entry name" value="PEROXYUREIDOACRYLATE/UREIDOACRYLATE AMIDOHYDROLASE-RELATED"/>
    <property type="match status" value="1"/>
</dbReference>
<accession>A0A1V4IAT9</accession>
<sequence length="173" mass="20097">MVLLVIDTQKLITNEKLYEFDKFVSNVKELIHEARANNVEVIYVRHDDGVGNELTKGNDGFEIFEKFRPRNDEKIFDKKVNSAFKETGLLEYLKDKGETDIIIVGLQTDYCIDASIKCGFEHGFNIIVPAYANTTVNNQFMSAEQSYKYHNEFMWNGRYAECISVEESIRRMK</sequence>
<evidence type="ECO:0000256" key="2">
    <source>
        <dbReference type="ARBA" id="ARBA00022801"/>
    </source>
</evidence>
<keyword evidence="2 4" id="KW-0378">Hydrolase</keyword>
<keyword evidence="5" id="KW-1185">Reference proteome</keyword>
<dbReference type="InterPro" id="IPR036380">
    <property type="entry name" value="Isochorismatase-like_sf"/>
</dbReference>
<dbReference type="Pfam" id="PF00857">
    <property type="entry name" value="Isochorismatase"/>
    <property type="match status" value="1"/>
</dbReference>
<dbReference type="Gene3D" id="3.40.50.850">
    <property type="entry name" value="Isochorismatase-like"/>
    <property type="match status" value="1"/>
</dbReference>
<dbReference type="GO" id="GO:0016787">
    <property type="term" value="F:hydrolase activity"/>
    <property type="evidence" value="ECO:0007669"/>
    <property type="project" value="UniProtKB-KW"/>
</dbReference>
<dbReference type="EC" id="3.5.2.19" evidence="4"/>
<evidence type="ECO:0000313" key="5">
    <source>
        <dbReference type="Proteomes" id="UP000190080"/>
    </source>
</evidence>
<protein>
    <submittedName>
        <fullName evidence="4">Streptothricin hydrolase</fullName>
        <ecNumber evidence="4">3.5.2.19</ecNumber>
    </submittedName>
</protein>
<dbReference type="Proteomes" id="UP000190080">
    <property type="component" value="Unassembled WGS sequence"/>
</dbReference>
<dbReference type="CDD" id="cd01014">
    <property type="entry name" value="nicotinamidase_related"/>
    <property type="match status" value="1"/>
</dbReference>
<dbReference type="AlphaFoldDB" id="A0A1V4IAT9"/>
<reference evidence="4 5" key="1">
    <citation type="submission" date="2017-03" db="EMBL/GenBank/DDBJ databases">
        <title>Genome sequence of Clostridium oryzae DSM 28571.</title>
        <authorList>
            <person name="Poehlein A."/>
            <person name="Daniel R."/>
        </authorList>
    </citation>
    <scope>NUCLEOTIDE SEQUENCE [LARGE SCALE GENOMIC DNA]</scope>
    <source>
        <strain evidence="4 5">DSM 28571</strain>
    </source>
</reference>
<comment type="similarity">
    <text evidence="1">Belongs to the isochorismatase family.</text>
</comment>
<name>A0A1V4IAT9_9CLOT</name>
<dbReference type="PANTHER" id="PTHR43540:SF14">
    <property type="entry name" value="ISOCHORISMATASE"/>
    <property type="match status" value="1"/>
</dbReference>
<organism evidence="4 5">
    <name type="scientific">Clostridium oryzae</name>
    <dbReference type="NCBI Taxonomy" id="1450648"/>
    <lineage>
        <taxon>Bacteria</taxon>
        <taxon>Bacillati</taxon>
        <taxon>Bacillota</taxon>
        <taxon>Clostridia</taxon>
        <taxon>Eubacteriales</taxon>
        <taxon>Clostridiaceae</taxon>
        <taxon>Clostridium</taxon>
    </lineage>
</organism>
<dbReference type="InterPro" id="IPR000868">
    <property type="entry name" value="Isochorismatase-like_dom"/>
</dbReference>
<evidence type="ECO:0000313" key="4">
    <source>
        <dbReference type="EMBL" id="OPJ56637.1"/>
    </source>
</evidence>
<evidence type="ECO:0000259" key="3">
    <source>
        <dbReference type="Pfam" id="PF00857"/>
    </source>
</evidence>
<evidence type="ECO:0000256" key="1">
    <source>
        <dbReference type="ARBA" id="ARBA00006336"/>
    </source>
</evidence>
<dbReference type="RefSeq" id="WP_079428257.1">
    <property type="nucleotide sequence ID" value="NZ_MZGV01000093.1"/>
</dbReference>
<dbReference type="SUPFAM" id="SSF52499">
    <property type="entry name" value="Isochorismatase-like hydrolases"/>
    <property type="match status" value="1"/>
</dbReference>
<dbReference type="InterPro" id="IPR050272">
    <property type="entry name" value="Isochorismatase-like_hydrls"/>
</dbReference>